<dbReference type="PANTHER" id="PTHR14418:SF5">
    <property type="entry name" value="CONDENSIN COMPLEX SUBUNIT 3"/>
    <property type="match status" value="1"/>
</dbReference>
<dbReference type="InterPro" id="IPR016024">
    <property type="entry name" value="ARM-type_fold"/>
</dbReference>
<dbReference type="GO" id="GO:0000793">
    <property type="term" value="C:condensed chromosome"/>
    <property type="evidence" value="ECO:0007669"/>
    <property type="project" value="TreeGrafter"/>
</dbReference>
<dbReference type="AlphaFoldDB" id="A0A8H7C7I0"/>
<dbReference type="Gene3D" id="1.25.10.10">
    <property type="entry name" value="Leucine-rich Repeat Variant"/>
    <property type="match status" value="1"/>
</dbReference>
<evidence type="ECO:0000256" key="7">
    <source>
        <dbReference type="ARBA" id="ARBA00023306"/>
    </source>
</evidence>
<comment type="similarity">
    <text evidence="2">Belongs to the CND3 (condensin subunit 3) family.</text>
</comment>
<keyword evidence="6" id="KW-0226">DNA condensation</keyword>
<dbReference type="InterPro" id="IPR011989">
    <property type="entry name" value="ARM-like"/>
</dbReference>
<comment type="caution">
    <text evidence="10">The sequence shown here is derived from an EMBL/GenBank/DDBJ whole genome shotgun (WGS) entry which is preliminary data.</text>
</comment>
<keyword evidence="5" id="KW-0498">Mitosis</keyword>
<keyword evidence="3" id="KW-0158">Chromosome</keyword>
<feature type="compositionally biased region" description="Acidic residues" evidence="8">
    <location>
        <begin position="1119"/>
        <end position="1138"/>
    </location>
</feature>
<dbReference type="GO" id="GO:0051301">
    <property type="term" value="P:cell division"/>
    <property type="evidence" value="ECO:0007669"/>
    <property type="project" value="UniProtKB-KW"/>
</dbReference>
<evidence type="ECO:0000256" key="4">
    <source>
        <dbReference type="ARBA" id="ARBA00022618"/>
    </source>
</evidence>
<organism evidence="10 11">
    <name type="scientific">Agaricus bisporus var. burnettii</name>
    <dbReference type="NCBI Taxonomy" id="192524"/>
    <lineage>
        <taxon>Eukaryota</taxon>
        <taxon>Fungi</taxon>
        <taxon>Dikarya</taxon>
        <taxon>Basidiomycota</taxon>
        <taxon>Agaricomycotina</taxon>
        <taxon>Agaricomycetes</taxon>
        <taxon>Agaricomycetidae</taxon>
        <taxon>Agaricales</taxon>
        <taxon>Agaricineae</taxon>
        <taxon>Agaricaceae</taxon>
        <taxon>Agaricus</taxon>
    </lineage>
</organism>
<comment type="subcellular location">
    <subcellularLocation>
        <location evidence="1">Chromosome</location>
    </subcellularLocation>
</comment>
<accession>A0A8H7C7I0</accession>
<evidence type="ECO:0000256" key="5">
    <source>
        <dbReference type="ARBA" id="ARBA00022776"/>
    </source>
</evidence>
<feature type="region of interest" description="Disordered" evidence="8">
    <location>
        <begin position="960"/>
        <end position="1138"/>
    </location>
</feature>
<evidence type="ECO:0000256" key="2">
    <source>
        <dbReference type="ARBA" id="ARBA00006533"/>
    </source>
</evidence>
<evidence type="ECO:0000313" key="11">
    <source>
        <dbReference type="Proteomes" id="UP000629468"/>
    </source>
</evidence>
<feature type="domain" description="Nuclear condensin complex subunit 3 C-terminal" evidence="9">
    <location>
        <begin position="596"/>
        <end position="884"/>
    </location>
</feature>
<dbReference type="GO" id="GO:0007076">
    <property type="term" value="P:mitotic chromosome condensation"/>
    <property type="evidence" value="ECO:0007669"/>
    <property type="project" value="InterPro"/>
</dbReference>
<evidence type="ECO:0000313" key="10">
    <source>
        <dbReference type="EMBL" id="KAF7763658.1"/>
    </source>
</evidence>
<gene>
    <name evidence="10" type="ORF">Agabi119p4_8195</name>
</gene>
<dbReference type="Proteomes" id="UP000629468">
    <property type="component" value="Unassembled WGS sequence"/>
</dbReference>
<evidence type="ECO:0000259" key="9">
    <source>
        <dbReference type="Pfam" id="PF12719"/>
    </source>
</evidence>
<evidence type="ECO:0000256" key="6">
    <source>
        <dbReference type="ARBA" id="ARBA00023067"/>
    </source>
</evidence>
<dbReference type="InterPro" id="IPR025977">
    <property type="entry name" value="Cnd3_C"/>
</dbReference>
<dbReference type="Pfam" id="PF12719">
    <property type="entry name" value="Cnd3"/>
    <property type="match status" value="1"/>
</dbReference>
<dbReference type="EMBL" id="JABXXO010000011">
    <property type="protein sequence ID" value="KAF7763658.1"/>
    <property type="molecule type" value="Genomic_DNA"/>
</dbReference>
<dbReference type="InterPro" id="IPR027165">
    <property type="entry name" value="CND3"/>
</dbReference>
<feature type="region of interest" description="Disordered" evidence="8">
    <location>
        <begin position="547"/>
        <end position="585"/>
    </location>
</feature>
<feature type="compositionally biased region" description="Acidic residues" evidence="8">
    <location>
        <begin position="1082"/>
        <end position="1094"/>
    </location>
</feature>
<evidence type="ECO:0000256" key="3">
    <source>
        <dbReference type="ARBA" id="ARBA00022454"/>
    </source>
</evidence>
<keyword evidence="4" id="KW-0132">Cell division</keyword>
<dbReference type="GO" id="GO:0000796">
    <property type="term" value="C:condensin complex"/>
    <property type="evidence" value="ECO:0007669"/>
    <property type="project" value="InterPro"/>
</dbReference>
<proteinExistence type="inferred from homology"/>
<dbReference type="PANTHER" id="PTHR14418">
    <property type="entry name" value="CONDENSIN COMPLEX SUBUNIT 3-RELATED"/>
    <property type="match status" value="1"/>
</dbReference>
<feature type="compositionally biased region" description="Low complexity" evidence="8">
    <location>
        <begin position="1095"/>
        <end position="1106"/>
    </location>
</feature>
<evidence type="ECO:0000256" key="8">
    <source>
        <dbReference type="SAM" id="MobiDB-lite"/>
    </source>
</evidence>
<protein>
    <recommendedName>
        <fullName evidence="9">Nuclear condensin complex subunit 3 C-terminal domain-containing protein</fullName>
    </recommendedName>
</protein>
<reference evidence="10 11" key="1">
    <citation type="journal article" name="Sci. Rep.">
        <title>Telomere-to-telomere assembled and centromere annotated genomes of the two main subspecies of the button mushroom Agaricus bisporus reveal especially polymorphic chromosome ends.</title>
        <authorList>
            <person name="Sonnenberg A.S.M."/>
            <person name="Sedaghat-Telgerd N."/>
            <person name="Lavrijssen B."/>
            <person name="Ohm R.A."/>
            <person name="Hendrickx P.M."/>
            <person name="Scholtmeijer K."/>
            <person name="Baars J.J.P."/>
            <person name="van Peer A."/>
        </authorList>
    </citation>
    <scope>NUCLEOTIDE SEQUENCE [LARGE SCALE GENOMIC DNA]</scope>
    <source>
        <strain evidence="10 11">H119_p4</strain>
    </source>
</reference>
<keyword evidence="7" id="KW-0131">Cell cycle</keyword>
<feature type="compositionally biased region" description="Basic and acidic residues" evidence="8">
    <location>
        <begin position="994"/>
        <end position="1003"/>
    </location>
</feature>
<sequence>MPGKSKPRQQDQRTNLEYLSATVPKIFEQVQVSVANHQKNCVALHKIQSDAARFCEDVDNGNSIKLTGEKMFEEMVQCMLFHVLPLKKGTTTADRVVRFIGAFIKFINEKDAEDKASQGTIDVDDEDSTATRFTARLLRFLLKGIEAKDKNIRYRVLHALVEMVSHLGEIDEGMYNVLRDALLGRTKDKEAVVRTQAVIAFARLCATETDDDLEGDEVSAVDVLLEMLAHDPSSDVRRAVLLNLPITALTIPHVLARMRDTEPTVRKVVISGILDPNTTQGDDFKVMGPTHPRALTISQREQIVKDGLGDRDESVRRTAWILIGTWIDVINVSGAKAESQEVKQESVPNVEEGVLSLLTLFDLGQDTVAVDALLKVFAWRPDIFNNIVFGDDYWKKLDPERAFLARVFVDHCLAIKDENRLEAVLPTVSNLAKTISQSWNTLSEAIQNFKDDKLVRDFDEAELQDREDDLCAKQEVLAELLKMAVNLDYSDESGRRVMFPLIREMTSKESLSETLVGHCLDVLRKLTQDEKDLIRIVVEIISDLRDPFLDEPEEPPNDPDASLAETPTVTPTPKPRPPPREKTDAEKWQALQVDCRCLVLSIAMLERVNTTFEENSTLEGLMRDLIVPSIHIKDAHIREKAFISLGLCCSIARKRALNSVDFFKSQIEKSPDKMRPSLYKIIFDMLMVHDLAFARSVPQKVTEITDQFLMERLTKEKDPQVLATLCLGISKLVLAGIARDVNAVAQLMFTYLSPETSGNQELRQCLTTFFGVYSYSSVANQKDMMGIFLRIFSESKKTRADLKNDETMITPVQLVAMLVDLTDPSRLNSAVTANGLANQRDTEENDSLHLRLAIEILKEFLKPEFDFDKDDKKILSQALTKLHVPDTVDDKLIRQLKVYLDWVNMRRPLKDLTSRKALAKFDALISKKFEKQLELKEEELRKLEELQDLFDFLDDIIPEDDDEIFDPPEIRTKGRKRRSQSVDNATTDGSDGETPSHESDRGKLRGKKRRRVSGEDDAPESEDQGTPRPLVKRRVMPKRAATGKASFDPIVLTDSEDEKLEVVPKNISNPSSRARSRKVKEEEAEIDRDIDELLEPMPSSPDSSSSLTPVEDSHIDPDEVREEEDGEEDEVNELLVED</sequence>
<evidence type="ECO:0000256" key="1">
    <source>
        <dbReference type="ARBA" id="ARBA00004286"/>
    </source>
</evidence>
<name>A0A8H7C7I0_AGABI</name>
<dbReference type="SUPFAM" id="SSF48371">
    <property type="entry name" value="ARM repeat"/>
    <property type="match status" value="1"/>
</dbReference>